<dbReference type="Proteomes" id="UP000291422">
    <property type="component" value="Unassembled WGS sequence"/>
</dbReference>
<dbReference type="VEuPathDB" id="FungiDB:CC77DRAFT_937415"/>
<evidence type="ECO:0000256" key="1">
    <source>
        <dbReference type="ARBA" id="ARBA00022741"/>
    </source>
</evidence>
<dbReference type="GO" id="GO:0005524">
    <property type="term" value="F:ATP binding"/>
    <property type="evidence" value="ECO:0007669"/>
    <property type="project" value="UniProtKB-KW"/>
</dbReference>
<evidence type="ECO:0000313" key="6">
    <source>
        <dbReference type="Proteomes" id="UP000291422"/>
    </source>
</evidence>
<name>A0A4Q4N2G7_ALTAL</name>
<comment type="caution">
    <text evidence="5">The sequence shown here is derived from an EMBL/GenBank/DDBJ whole genome shotgun (WGS) entry which is preliminary data.</text>
</comment>
<keyword evidence="2" id="KW-0378">Hydrolase</keyword>
<evidence type="ECO:0000256" key="2">
    <source>
        <dbReference type="ARBA" id="ARBA00022801"/>
    </source>
</evidence>
<evidence type="ECO:0000259" key="4">
    <source>
        <dbReference type="PROSITE" id="PS51192"/>
    </source>
</evidence>
<dbReference type="SUPFAM" id="SSF52540">
    <property type="entry name" value="P-loop containing nucleoside triphosphate hydrolases"/>
    <property type="match status" value="1"/>
</dbReference>
<dbReference type="InterPro" id="IPR050628">
    <property type="entry name" value="SNF2_RAD54_helicase_TF"/>
</dbReference>
<evidence type="ECO:0000256" key="3">
    <source>
        <dbReference type="ARBA" id="ARBA00022840"/>
    </source>
</evidence>
<evidence type="ECO:0000313" key="5">
    <source>
        <dbReference type="EMBL" id="RYN65539.1"/>
    </source>
</evidence>
<dbReference type="Pfam" id="PF00176">
    <property type="entry name" value="SNF2-rel_dom"/>
    <property type="match status" value="1"/>
</dbReference>
<keyword evidence="1" id="KW-0547">Nucleotide-binding</keyword>
<dbReference type="EMBL" id="PDXD01000064">
    <property type="protein sequence ID" value="RYN65539.1"/>
    <property type="molecule type" value="Genomic_DNA"/>
</dbReference>
<dbReference type="AlphaFoldDB" id="A0A4Q4N2G7"/>
<dbReference type="PANTHER" id="PTHR45626">
    <property type="entry name" value="TRANSCRIPTION TERMINATION FACTOR 2-RELATED"/>
    <property type="match status" value="1"/>
</dbReference>
<dbReference type="PROSITE" id="PS51192">
    <property type="entry name" value="HELICASE_ATP_BIND_1"/>
    <property type="match status" value="1"/>
</dbReference>
<gene>
    <name evidence="5" type="ORF">AA0117_g12126</name>
</gene>
<dbReference type="InterPro" id="IPR000330">
    <property type="entry name" value="SNF2_N"/>
</dbReference>
<keyword evidence="3" id="KW-0067">ATP-binding</keyword>
<proteinExistence type="predicted"/>
<organism evidence="5 6">
    <name type="scientific">Alternaria alternata</name>
    <name type="common">Alternaria rot fungus</name>
    <name type="synonym">Torula alternata</name>
    <dbReference type="NCBI Taxonomy" id="5599"/>
    <lineage>
        <taxon>Eukaryota</taxon>
        <taxon>Fungi</taxon>
        <taxon>Dikarya</taxon>
        <taxon>Ascomycota</taxon>
        <taxon>Pezizomycotina</taxon>
        <taxon>Dothideomycetes</taxon>
        <taxon>Pleosporomycetidae</taxon>
        <taxon>Pleosporales</taxon>
        <taxon>Pleosporineae</taxon>
        <taxon>Pleosporaceae</taxon>
        <taxon>Alternaria</taxon>
        <taxon>Alternaria sect. Alternaria</taxon>
        <taxon>Alternaria alternata complex</taxon>
    </lineage>
</organism>
<protein>
    <recommendedName>
        <fullName evidence="4">Helicase ATP-binding domain-containing protein</fullName>
    </recommendedName>
</protein>
<sequence length="302" mass="34024">MLETIGRATKGKDAIIRVQINLYGPRNAASDIGKELSLHKLYLQDPGYIRDEIIYDNPHILKLPGFDCLNAEVFPPQEGSACHKAPPEALETAMKDVYSSLTRDHNLQALEGDKRLQTCLLPHQGTALDSMKQRENGPIPPGYRLWELTEEAGVSCYRHVFTNTLCMFEPEETGGGILADEMGMGKTLCVLALTLESLSVAQDWVVQNTATGNEPPEGWRCRPRCKATLIVASSDLMINEWFQELEKHFDRTTREALRTIKYHGPHRHVEAEILQEADIIVTTYHTLAADLNRERNTLKDME</sequence>
<feature type="domain" description="Helicase ATP-binding" evidence="4">
    <location>
        <begin position="167"/>
        <end position="302"/>
    </location>
</feature>
<dbReference type="GO" id="GO:0008094">
    <property type="term" value="F:ATP-dependent activity, acting on DNA"/>
    <property type="evidence" value="ECO:0007669"/>
    <property type="project" value="TreeGrafter"/>
</dbReference>
<dbReference type="InterPro" id="IPR027417">
    <property type="entry name" value="P-loop_NTPase"/>
</dbReference>
<dbReference type="GO" id="GO:0006281">
    <property type="term" value="P:DNA repair"/>
    <property type="evidence" value="ECO:0007669"/>
    <property type="project" value="TreeGrafter"/>
</dbReference>
<dbReference type="GO" id="GO:0005634">
    <property type="term" value="C:nucleus"/>
    <property type="evidence" value="ECO:0007669"/>
    <property type="project" value="TreeGrafter"/>
</dbReference>
<dbReference type="GO" id="GO:0016787">
    <property type="term" value="F:hydrolase activity"/>
    <property type="evidence" value="ECO:0007669"/>
    <property type="project" value="UniProtKB-KW"/>
</dbReference>
<accession>A0A4Q4N2G7</accession>
<reference evidence="6" key="1">
    <citation type="journal article" date="2019" name="bioRxiv">
        <title>Genomics, evolutionary history and diagnostics of the Alternaria alternata species group including apple and Asian pear pathotypes.</title>
        <authorList>
            <person name="Armitage A.D."/>
            <person name="Cockerton H.M."/>
            <person name="Sreenivasaprasad S."/>
            <person name="Woodhall J.W."/>
            <person name="Lane C.R."/>
            <person name="Harrison R.J."/>
            <person name="Clarkson J.P."/>
        </authorList>
    </citation>
    <scope>NUCLEOTIDE SEQUENCE [LARGE SCALE GENOMIC DNA]</scope>
    <source>
        <strain evidence="6">FERA 1177</strain>
    </source>
</reference>
<dbReference type="InterPro" id="IPR038718">
    <property type="entry name" value="SNF2-like_sf"/>
</dbReference>
<dbReference type="Gene3D" id="3.40.50.10810">
    <property type="entry name" value="Tandem AAA-ATPase domain"/>
    <property type="match status" value="1"/>
</dbReference>
<dbReference type="InterPro" id="IPR014001">
    <property type="entry name" value="Helicase_ATP-bd"/>
</dbReference>
<dbReference type="PANTHER" id="PTHR45626:SF52">
    <property type="entry name" value="SINGLE-STRANDED DNA-DEPENDENT ATPASE (EUROFUNG)"/>
    <property type="match status" value="1"/>
</dbReference>